<dbReference type="Proteomes" id="UP000040576">
    <property type="component" value="Unassembled WGS sequence"/>
</dbReference>
<gene>
    <name evidence="2" type="ORF">B4167_2673</name>
    <name evidence="1" type="ORF">BT1A1_1914</name>
</gene>
<dbReference type="STRING" id="35841.B4167_2673"/>
<keyword evidence="4" id="KW-1185">Reference proteome</keyword>
<evidence type="ECO:0008006" key="5">
    <source>
        <dbReference type="Google" id="ProtNLM"/>
    </source>
</evidence>
<dbReference type="PATRIC" id="fig|35841.6.peg.326"/>
<name>A0A090IUI0_9BACI</name>
<dbReference type="Pfam" id="PF14179">
    <property type="entry name" value="YppG"/>
    <property type="match status" value="1"/>
</dbReference>
<dbReference type="eggNOG" id="ENOG50309MD">
    <property type="taxonomic scope" value="Bacteria"/>
</dbReference>
<dbReference type="OrthoDB" id="2942966at2"/>
<evidence type="ECO:0000313" key="3">
    <source>
        <dbReference type="Proteomes" id="UP000032076"/>
    </source>
</evidence>
<reference evidence="1 4" key="1">
    <citation type="submission" date="2014-07" db="EMBL/GenBank/DDBJ databases">
        <authorList>
            <person name="Wibberg Daniel"/>
        </authorList>
    </citation>
    <scope>NUCLEOTIDE SEQUENCE [LARGE SCALE GENOMIC DNA]</scope>
</reference>
<proteinExistence type="predicted"/>
<protein>
    <recommendedName>
        <fullName evidence="5">YppG-like protein</fullName>
    </recommendedName>
</protein>
<accession>A0A090IUI0</accession>
<sequence length="79" mass="9186">MFPYNQGPLGPRRPRNPFFPVQHVNKPSSQIFFDYFKTNDGHWDFDKISQSIGQVNKIVKQADPLVKQMASIVKKVRPK</sequence>
<evidence type="ECO:0000313" key="2">
    <source>
        <dbReference type="EMBL" id="KIO72897.1"/>
    </source>
</evidence>
<evidence type="ECO:0000313" key="1">
    <source>
        <dbReference type="EMBL" id="CEE01736.1"/>
    </source>
</evidence>
<dbReference type="AlphaFoldDB" id="A0A090IUI0"/>
<organism evidence="1 4">
    <name type="scientific">Caldibacillus thermoamylovorans</name>
    <dbReference type="NCBI Taxonomy" id="35841"/>
    <lineage>
        <taxon>Bacteria</taxon>
        <taxon>Bacillati</taxon>
        <taxon>Bacillota</taxon>
        <taxon>Bacilli</taxon>
        <taxon>Bacillales</taxon>
        <taxon>Bacillaceae</taxon>
        <taxon>Caldibacillus</taxon>
    </lineage>
</organism>
<dbReference type="RefSeq" id="WP_034770449.1">
    <property type="nucleotide sequence ID" value="NZ_CCRF01000061.1"/>
</dbReference>
<dbReference type="EMBL" id="CCRF01000061">
    <property type="protein sequence ID" value="CEE01736.1"/>
    <property type="molecule type" value="Genomic_DNA"/>
</dbReference>
<evidence type="ECO:0000313" key="4">
    <source>
        <dbReference type="Proteomes" id="UP000040576"/>
    </source>
</evidence>
<dbReference type="InterPro" id="IPR025555">
    <property type="entry name" value="YppG"/>
</dbReference>
<dbReference type="GeneID" id="92961127"/>
<dbReference type="Proteomes" id="UP000032076">
    <property type="component" value="Unassembled WGS sequence"/>
</dbReference>
<dbReference type="EMBL" id="JXLU01000080">
    <property type="protein sequence ID" value="KIO72897.1"/>
    <property type="molecule type" value="Genomic_DNA"/>
</dbReference>
<reference evidence="2 3" key="2">
    <citation type="submission" date="2015-01" db="EMBL/GenBank/DDBJ databases">
        <title>Draft Genome Sequences of Four Bacillus thermoamylovorans Strains, Isolated From Food Products.</title>
        <authorList>
            <person name="Krawcyk A.O."/>
            <person name="Berendsen E.M."/>
            <person name="Eijlander R.T."/>
            <person name="de Jong A."/>
            <person name="Wells-Bennik M."/>
            <person name="Kuipers O.P."/>
        </authorList>
    </citation>
    <scope>NUCLEOTIDE SEQUENCE [LARGE SCALE GENOMIC DNA]</scope>
    <source>
        <strain evidence="2 3">B4167</strain>
    </source>
</reference>